<feature type="transmembrane region" description="Helical" evidence="5">
    <location>
        <begin position="311"/>
        <end position="330"/>
    </location>
</feature>
<dbReference type="InterPro" id="IPR020846">
    <property type="entry name" value="MFS_dom"/>
</dbReference>
<feature type="transmembrane region" description="Helical" evidence="5">
    <location>
        <begin position="107"/>
        <end position="124"/>
    </location>
</feature>
<evidence type="ECO:0000256" key="4">
    <source>
        <dbReference type="ARBA" id="ARBA00023136"/>
    </source>
</evidence>
<feature type="domain" description="Major facilitator superfamily (MFS) profile" evidence="6">
    <location>
        <begin position="220"/>
        <end position="417"/>
    </location>
</feature>
<feature type="transmembrane region" description="Helical" evidence="5">
    <location>
        <begin position="287"/>
        <end position="305"/>
    </location>
</feature>
<dbReference type="Pfam" id="PF07690">
    <property type="entry name" value="MFS_1"/>
    <property type="match status" value="1"/>
</dbReference>
<reference evidence="7 8" key="1">
    <citation type="submission" date="2020-07" db="EMBL/GenBank/DDBJ databases">
        <title>Sequencing the genomes of 1000 actinobacteria strains.</title>
        <authorList>
            <person name="Klenk H.-P."/>
        </authorList>
    </citation>
    <scope>NUCLEOTIDE SEQUENCE [LARGE SCALE GENOMIC DNA]</scope>
    <source>
        <strain evidence="7 8">DSM 7487</strain>
    </source>
</reference>
<evidence type="ECO:0000313" key="8">
    <source>
        <dbReference type="Proteomes" id="UP000521922"/>
    </source>
</evidence>
<feature type="transmembrane region" description="Helical" evidence="5">
    <location>
        <begin position="174"/>
        <end position="191"/>
    </location>
</feature>
<keyword evidence="8" id="KW-1185">Reference proteome</keyword>
<dbReference type="PROSITE" id="PS50850">
    <property type="entry name" value="MFS"/>
    <property type="match status" value="1"/>
</dbReference>
<evidence type="ECO:0000313" key="7">
    <source>
        <dbReference type="EMBL" id="NYD23842.1"/>
    </source>
</evidence>
<protein>
    <submittedName>
        <fullName evidence="7">MFS family permease</fullName>
    </submittedName>
</protein>
<feature type="transmembrane region" description="Helical" evidence="5">
    <location>
        <begin position="20"/>
        <end position="41"/>
    </location>
</feature>
<dbReference type="Proteomes" id="UP000521922">
    <property type="component" value="Unassembled WGS sequence"/>
</dbReference>
<gene>
    <name evidence="7" type="ORF">BJ968_003382</name>
</gene>
<dbReference type="EMBL" id="JACCBB010000001">
    <property type="protein sequence ID" value="NYD23842.1"/>
    <property type="molecule type" value="Genomic_DNA"/>
</dbReference>
<keyword evidence="3 5" id="KW-1133">Transmembrane helix</keyword>
<feature type="transmembrane region" description="Helical" evidence="5">
    <location>
        <begin position="145"/>
        <end position="168"/>
    </location>
</feature>
<evidence type="ECO:0000256" key="2">
    <source>
        <dbReference type="ARBA" id="ARBA00022692"/>
    </source>
</evidence>
<comment type="subcellular location">
    <subcellularLocation>
        <location evidence="1">Cell membrane</location>
        <topology evidence="1">Multi-pass membrane protein</topology>
    </subcellularLocation>
</comment>
<feature type="transmembrane region" description="Helical" evidence="5">
    <location>
        <begin position="212"/>
        <end position="238"/>
    </location>
</feature>
<accession>A0A7Y9J234</accession>
<feature type="transmembrane region" description="Helical" evidence="5">
    <location>
        <begin position="350"/>
        <end position="371"/>
    </location>
</feature>
<evidence type="ECO:0000259" key="6">
    <source>
        <dbReference type="PROSITE" id="PS50850"/>
    </source>
</evidence>
<sequence length="417" mass="42453">MGMSGYFALLRDPVVARPFVASVVARLPIATAPLGLVLLVRTARDNYTLAGIVTGLFAVGLAVGSPLWGRAMDRLGQPRVLVPSATLSGLLLLLLTGATVWPAVPAVVLPVLALLAGATFPPLSPAMRSTWRVVVAEERSRRRGYALDAAAVETIFVGGPLLLSLLLLLGFAPLPLLVTTVLLVGGTLVYSRSPGVRRTVPHPGAAHAHGGGAVLLHSPGFVLLLAVMAVMSVGFGILDVSMAGLAEHLLGSADRLGVLFAPIASGSAVGGLLYGSRDWRSPDRRRLLVTLTAFGVLLFSVVAGAGDDVPFAVLVVVLFLTGLTISPNLIAAQGLVDLLAPAHRLGEAQAWLSTAITAGAAVGNAVAGVLLDAAGARTALTVAASAVLAGAVVCAAAQRTWAAQRPVAATVPPGRVH</sequence>
<feature type="transmembrane region" description="Helical" evidence="5">
    <location>
        <begin position="258"/>
        <end position="275"/>
    </location>
</feature>
<feature type="transmembrane region" description="Helical" evidence="5">
    <location>
        <begin position="47"/>
        <end position="68"/>
    </location>
</feature>
<dbReference type="GO" id="GO:0005886">
    <property type="term" value="C:plasma membrane"/>
    <property type="evidence" value="ECO:0007669"/>
    <property type="project" value="UniProtKB-SubCell"/>
</dbReference>
<evidence type="ECO:0000256" key="3">
    <source>
        <dbReference type="ARBA" id="ARBA00022989"/>
    </source>
</evidence>
<keyword evidence="4 5" id="KW-0472">Membrane</keyword>
<dbReference type="GO" id="GO:0022857">
    <property type="term" value="F:transmembrane transporter activity"/>
    <property type="evidence" value="ECO:0007669"/>
    <property type="project" value="InterPro"/>
</dbReference>
<evidence type="ECO:0000256" key="1">
    <source>
        <dbReference type="ARBA" id="ARBA00004651"/>
    </source>
</evidence>
<feature type="transmembrane region" description="Helical" evidence="5">
    <location>
        <begin position="377"/>
        <end position="397"/>
    </location>
</feature>
<name>A0A7Y9J234_9ACTN</name>
<dbReference type="SUPFAM" id="SSF103473">
    <property type="entry name" value="MFS general substrate transporter"/>
    <property type="match status" value="1"/>
</dbReference>
<dbReference type="InterPro" id="IPR036259">
    <property type="entry name" value="MFS_trans_sf"/>
</dbReference>
<organism evidence="7 8">
    <name type="scientific">Kineococcus aurantiacus</name>
    <dbReference type="NCBI Taxonomy" id="37633"/>
    <lineage>
        <taxon>Bacteria</taxon>
        <taxon>Bacillati</taxon>
        <taxon>Actinomycetota</taxon>
        <taxon>Actinomycetes</taxon>
        <taxon>Kineosporiales</taxon>
        <taxon>Kineosporiaceae</taxon>
        <taxon>Kineococcus</taxon>
    </lineage>
</organism>
<dbReference type="Gene3D" id="1.20.1250.20">
    <property type="entry name" value="MFS general substrate transporter like domains"/>
    <property type="match status" value="2"/>
</dbReference>
<dbReference type="InterPro" id="IPR011701">
    <property type="entry name" value="MFS"/>
</dbReference>
<evidence type="ECO:0000256" key="5">
    <source>
        <dbReference type="SAM" id="Phobius"/>
    </source>
</evidence>
<comment type="caution">
    <text evidence="7">The sequence shown here is derived from an EMBL/GenBank/DDBJ whole genome shotgun (WGS) entry which is preliminary data.</text>
</comment>
<dbReference type="AlphaFoldDB" id="A0A7Y9J234"/>
<dbReference type="PANTHER" id="PTHR23542:SF1">
    <property type="entry name" value="MAJOR FACILITATOR SUPERFAMILY (MFS) PROFILE DOMAIN-CONTAINING PROTEIN"/>
    <property type="match status" value="1"/>
</dbReference>
<keyword evidence="2 5" id="KW-0812">Transmembrane</keyword>
<dbReference type="PANTHER" id="PTHR23542">
    <property type="match status" value="1"/>
</dbReference>
<proteinExistence type="predicted"/>